<evidence type="ECO:0000313" key="3">
    <source>
        <dbReference type="EMBL" id="MBU5593400.1"/>
    </source>
</evidence>
<dbReference type="PANTHER" id="PTHR42720">
    <property type="entry name" value="GLYCEROL-3-PHOSPHATE DEHYDROGENASE"/>
    <property type="match status" value="1"/>
</dbReference>
<evidence type="ECO:0000259" key="2">
    <source>
        <dbReference type="Pfam" id="PF04324"/>
    </source>
</evidence>
<dbReference type="Proteomes" id="UP000736583">
    <property type="component" value="Unassembled WGS sequence"/>
</dbReference>
<comment type="caution">
    <text evidence="3">The sequence shown here is derived from an EMBL/GenBank/DDBJ whole genome shotgun (WGS) entry which is preliminary data.</text>
</comment>
<dbReference type="EMBL" id="JAHLQL010000010">
    <property type="protein sequence ID" value="MBU5593400.1"/>
    <property type="molecule type" value="Genomic_DNA"/>
</dbReference>
<dbReference type="CDD" id="cd19946">
    <property type="entry name" value="GlpA-like_Fer2_BFD-like"/>
    <property type="match status" value="1"/>
</dbReference>
<sequence length="463" mass="52411">MDYDVLVLGGGIIGCAVAYELSKYNLNIALIEKDYDVADDVAMVNADIVYDGIECKDGLMAKLEIMGNKMLEEVTSKFKVPFKRTGSLIIAEDEKSVKTIEDMYLRAKDRGIDNVEIIDNNEVYKLEPNLTIEVKKAIYSKNIGVVSPYDLAIAYAEVAFDNGVNFRLEEEVLDIQKLSKGLKVTTNKNKFTCKVVVNTIPKDMYSIDTDKTYEKEKSEILTYMLLENEYKNYFSKVVFSMKEDEKKYSVPTLTGGIIGASITQNVVDFSTALNSVSRLIGNINTESIKTVYHSNFYRDNIIVDDSEINQGYVKVMGRNYSQVTLAPAIANLICESITSSLKSKNKKNFIDKRRDFYKFRELSIEEKDQIISLDKRYGKIICMCNQITEGEIIDCIRRPLGARTVEGIKRRTGATFGNCQGAYCLSKIVSILARETDKKLTEIIKDSKHSKMLIGRIKEFNEM</sequence>
<proteinExistence type="predicted"/>
<name>A0ABS6F4G2_9CLOT</name>
<evidence type="ECO:0000313" key="4">
    <source>
        <dbReference type="Proteomes" id="UP000736583"/>
    </source>
</evidence>
<feature type="domain" description="BFD-like [2Fe-2S]-binding" evidence="2">
    <location>
        <begin position="380"/>
        <end position="434"/>
    </location>
</feature>
<protein>
    <submittedName>
        <fullName evidence="3">FAD-dependent oxidoreductase</fullName>
    </submittedName>
</protein>
<gene>
    <name evidence="3" type="ORF">KQI89_16780</name>
</gene>
<dbReference type="InterPro" id="IPR006076">
    <property type="entry name" value="FAD-dep_OxRdtase"/>
</dbReference>
<reference evidence="3 4" key="1">
    <citation type="submission" date="2021-06" db="EMBL/GenBank/DDBJ databases">
        <authorList>
            <person name="Sun Q."/>
            <person name="Li D."/>
        </authorList>
    </citation>
    <scope>NUCLEOTIDE SEQUENCE [LARGE SCALE GENOMIC DNA]</scope>
    <source>
        <strain evidence="3 4">MSJ-4</strain>
    </source>
</reference>
<keyword evidence="4" id="KW-1185">Reference proteome</keyword>
<feature type="domain" description="FAD dependent oxidoreductase" evidence="1">
    <location>
        <begin position="4"/>
        <end position="335"/>
    </location>
</feature>
<accession>A0ABS6F4G2</accession>
<dbReference type="InterPro" id="IPR007419">
    <property type="entry name" value="BFD-like_2Fe2S-bd_dom"/>
</dbReference>
<dbReference type="RefSeq" id="WP_216458057.1">
    <property type="nucleotide sequence ID" value="NZ_JAHLQL010000010.1"/>
</dbReference>
<organism evidence="3 4">
    <name type="scientific">Clostridium simiarum</name>
    <dbReference type="NCBI Taxonomy" id="2841506"/>
    <lineage>
        <taxon>Bacteria</taxon>
        <taxon>Bacillati</taxon>
        <taxon>Bacillota</taxon>
        <taxon>Clostridia</taxon>
        <taxon>Eubacteriales</taxon>
        <taxon>Clostridiaceae</taxon>
        <taxon>Clostridium</taxon>
    </lineage>
</organism>
<dbReference type="Pfam" id="PF04324">
    <property type="entry name" value="Fer2_BFD"/>
    <property type="match status" value="1"/>
</dbReference>
<dbReference type="Pfam" id="PF01266">
    <property type="entry name" value="DAO"/>
    <property type="match status" value="1"/>
</dbReference>
<evidence type="ECO:0000259" key="1">
    <source>
        <dbReference type="Pfam" id="PF01266"/>
    </source>
</evidence>
<dbReference type="PANTHER" id="PTHR42720:SF1">
    <property type="entry name" value="GLYCEROL 3-PHOSPHATE OXIDASE"/>
    <property type="match status" value="1"/>
</dbReference>
<dbReference type="InterPro" id="IPR052745">
    <property type="entry name" value="G3P_Oxidase/Oxidoreductase"/>
</dbReference>